<feature type="region of interest" description="Disordered" evidence="1">
    <location>
        <begin position="147"/>
        <end position="174"/>
    </location>
</feature>
<feature type="compositionally biased region" description="Low complexity" evidence="1">
    <location>
        <begin position="1996"/>
        <end position="2018"/>
    </location>
</feature>
<feature type="region of interest" description="Disordered" evidence="1">
    <location>
        <begin position="938"/>
        <end position="1093"/>
    </location>
</feature>
<evidence type="ECO:0000313" key="3">
    <source>
        <dbReference type="Proteomes" id="UP000224006"/>
    </source>
</evidence>
<feature type="region of interest" description="Disordered" evidence="1">
    <location>
        <begin position="335"/>
        <end position="366"/>
    </location>
</feature>
<feature type="compositionally biased region" description="Low complexity" evidence="1">
    <location>
        <begin position="567"/>
        <end position="576"/>
    </location>
</feature>
<feature type="compositionally biased region" description="Polar residues" evidence="1">
    <location>
        <begin position="1754"/>
        <end position="1767"/>
    </location>
</feature>
<feature type="compositionally biased region" description="Basic and acidic residues" evidence="1">
    <location>
        <begin position="2223"/>
        <end position="2250"/>
    </location>
</feature>
<feature type="compositionally biased region" description="Low complexity" evidence="1">
    <location>
        <begin position="500"/>
        <end position="515"/>
    </location>
</feature>
<feature type="compositionally biased region" description="Low complexity" evidence="1">
    <location>
        <begin position="1439"/>
        <end position="1457"/>
    </location>
</feature>
<feature type="compositionally biased region" description="Low complexity" evidence="1">
    <location>
        <begin position="1537"/>
        <end position="1548"/>
    </location>
</feature>
<feature type="compositionally biased region" description="Low complexity" evidence="1">
    <location>
        <begin position="1412"/>
        <end position="1430"/>
    </location>
</feature>
<feature type="compositionally biased region" description="Basic and acidic residues" evidence="1">
    <location>
        <begin position="1950"/>
        <end position="1967"/>
    </location>
</feature>
<feature type="region of interest" description="Disordered" evidence="1">
    <location>
        <begin position="18"/>
        <end position="57"/>
    </location>
</feature>
<feature type="compositionally biased region" description="Basic and acidic residues" evidence="1">
    <location>
        <begin position="1235"/>
        <end position="1254"/>
    </location>
</feature>
<feature type="compositionally biased region" description="Polar residues" evidence="1">
    <location>
        <begin position="1398"/>
        <end position="1411"/>
    </location>
</feature>
<accession>A0A2A9M3P6</accession>
<feature type="compositionally biased region" description="Polar residues" evidence="1">
    <location>
        <begin position="1497"/>
        <end position="1510"/>
    </location>
</feature>
<keyword evidence="3" id="KW-1185">Reference proteome</keyword>
<feature type="compositionally biased region" description="Low complexity" evidence="1">
    <location>
        <begin position="2179"/>
        <end position="2208"/>
    </location>
</feature>
<feature type="compositionally biased region" description="Basic and acidic residues" evidence="1">
    <location>
        <begin position="1305"/>
        <end position="1332"/>
    </location>
</feature>
<feature type="compositionally biased region" description="Basic and acidic residues" evidence="1">
    <location>
        <begin position="1891"/>
        <end position="1937"/>
    </location>
</feature>
<organism evidence="2 3">
    <name type="scientific">Besnoitia besnoiti</name>
    <name type="common">Apicomplexan protozoan</name>
    <dbReference type="NCBI Taxonomy" id="94643"/>
    <lineage>
        <taxon>Eukaryota</taxon>
        <taxon>Sar</taxon>
        <taxon>Alveolata</taxon>
        <taxon>Apicomplexa</taxon>
        <taxon>Conoidasida</taxon>
        <taxon>Coccidia</taxon>
        <taxon>Eucoccidiorida</taxon>
        <taxon>Eimeriorina</taxon>
        <taxon>Sarcocystidae</taxon>
        <taxon>Besnoitia</taxon>
    </lineage>
</organism>
<name>A0A2A9M3P6_BESBE</name>
<feature type="compositionally biased region" description="Basic and acidic residues" evidence="1">
    <location>
        <begin position="1734"/>
        <end position="1751"/>
    </location>
</feature>
<feature type="compositionally biased region" description="Polar residues" evidence="1">
    <location>
        <begin position="483"/>
        <end position="494"/>
    </location>
</feature>
<feature type="compositionally biased region" description="Basic and acidic residues" evidence="1">
    <location>
        <begin position="1173"/>
        <end position="1184"/>
    </location>
</feature>
<feature type="compositionally biased region" description="Basic and acidic residues" evidence="1">
    <location>
        <begin position="1661"/>
        <end position="1698"/>
    </location>
</feature>
<evidence type="ECO:0000256" key="1">
    <source>
        <dbReference type="SAM" id="MobiDB-lite"/>
    </source>
</evidence>
<feature type="region of interest" description="Disordered" evidence="1">
    <location>
        <begin position="2061"/>
        <end position="2099"/>
    </location>
</feature>
<feature type="region of interest" description="Disordered" evidence="1">
    <location>
        <begin position="452"/>
        <end position="515"/>
    </location>
</feature>
<dbReference type="GeneID" id="40313233"/>
<reference evidence="2 3" key="1">
    <citation type="submission" date="2017-09" db="EMBL/GenBank/DDBJ databases">
        <title>Genome sequencing of Besnoitia besnoiti strain Bb-Ger1.</title>
        <authorList>
            <person name="Schares G."/>
            <person name="Venepally P."/>
            <person name="Lorenzi H.A."/>
        </authorList>
    </citation>
    <scope>NUCLEOTIDE SEQUENCE [LARGE SCALE GENOMIC DNA]</scope>
    <source>
        <strain evidence="2 3">Bb-Ger1</strain>
    </source>
</reference>
<feature type="compositionally biased region" description="Low complexity" evidence="1">
    <location>
        <begin position="1559"/>
        <end position="1574"/>
    </location>
</feature>
<dbReference type="VEuPathDB" id="ToxoDB:BESB_083070"/>
<evidence type="ECO:0000313" key="2">
    <source>
        <dbReference type="EMBL" id="PFH33108.1"/>
    </source>
</evidence>
<comment type="caution">
    <text evidence="2">The sequence shown here is derived from an EMBL/GenBank/DDBJ whole genome shotgun (WGS) entry which is preliminary data.</text>
</comment>
<feature type="compositionally biased region" description="Polar residues" evidence="1">
    <location>
        <begin position="2293"/>
        <end position="2308"/>
    </location>
</feature>
<feature type="region of interest" description="Disordered" evidence="1">
    <location>
        <begin position="527"/>
        <end position="652"/>
    </location>
</feature>
<protein>
    <submittedName>
        <fullName evidence="2">Uncharacterized protein</fullName>
    </submittedName>
</protein>
<dbReference type="KEGG" id="bbes:BESB_083070"/>
<feature type="compositionally biased region" description="Basic and acidic residues" evidence="1">
    <location>
        <begin position="957"/>
        <end position="978"/>
    </location>
</feature>
<sequence length="2337" mass="236720">MQFAHGCYAAKEARVLSSPVLEGPSSSTRGSRSDERLTPSCRGLPSSPPRGVVMAHGPERSSASCPVFCPCVSPFFTSVVPSSPSLASTGERGGGIADPPKRGAFAAQASPESLRLSAADRPPGAAPFPAPQQSTNYLFQAPQTEPQLHAQTPSPGASWAPNPPGSASVGGASCGPQGPPFVQYSLSSVDGSPGCLASAPEALPVSLASGVSVGSTTTGGGALGNGGVDRHPDRAGRQCPSQGDASAVPASLESSGGLPPSFSPFLSAPVYPFLPPQQLPLVVAPAVYGQPMRGAVAYDILQADSAYWALLSSQSQALFPASYAVLSAGKPGEQPGTGFFPPSGCEGSGDPSAFAGGDPRSSASQPLCTQKLPVASSFEGQGAFEGTGTSAEGVSAFYAPLAAHCPQQAVFHLVCGCGERGPKAHGGAAGKDGAGEQDGRLTVTPCAITTTAGELGEDESPFAETGAHLYGDKGEWNRGGGQQRQDPSNPSSPALCSFLSGPPVSSLSTASSGSAEDLVRVVAEGDRCGAKPGAPGDSGRGAEGHGPRREQPARNSQGPAAWPEPPGASAAPEGDGLLVRGRQQGRATGLAEGISGGSLEEPRSPGVVAALYREGEGIQGSLSPEETPGVGVTPTSSLDRDSPEQSRVSSCPVSLCEGAEDAHVCGREGGMRGGDGPDGSLSGPLGDRAACEENPKGGAGDASGPSAYPAQQTALPSFSPGLDGGGRYFLPNGVDLSVPEPPVLPAANSFAATPSPSSFASQASSPFVYPGVGAGSPAFSAAYPPFVAFLYPSFAPVAYPPGAPLDFAGASTYGPFECHGTMPSAFSGVSYYNLSALPFAYSPCDPAPEAISAGLAGASGGAFSLASPPYYGSGAAPPAAPVSAESYGTLPVAETAAGGVCVQEASEFALSAGAPESGSPPCVRPLQELTPLLEGIAEAGERDDSLESECDDGGSETSRESAHNAEEIPQRGAGEDASRTVTAEGEHATAATLGPAAGVTSTRAGPEAATPGSEYPVAAAAPADSEPAAPASSLAWAASSEPVAGPGDAAETRRGARSPVYRGLQTGAAGSSSPSASADATLGAWPGPSRAPASLESVSRECAAGIPALPLSRDRGDRCLFQGPAADPNARAAPLDSGARFERPAQAGWLRRGSGAERRAVAQFGSTPSGPDGRMRKDTRDRGRGSSLASRRGREAHFARDRSGRGSFGSFSSMSSAGSGPPFGPRRASFTPLSHEGERQRDRRAPQSRREPKGRYVPVLAARSRAGEAEGGGDARETTRDARPNPGEETLAGEGRQAETNGPTRAERGESGCTEWKEKRGDPGADALDSRRAGAPPDEALLAPADSKGCSPTSGPRRSASPVASRPLAAPVERHPAGAAENQGARGSLGADTGETLGPQSFAGSPPSFTQASSSLPVVAVAPPSLLAPPAGDPPGPSAAPSGPSASAPLSSPSASSAPPPLPVAARTPPAEGASPPAVYSENSVGGGAALVHPPLQSCSGALRSPSSGSAAREAERGPRGPLGPEAQKGARPGDPAQGAREAAQANAKQDKPAHLRWSSWDSDASGWSSLGALNSQALVAGSTQELGPGARKQEPDGLPVAPPPPLQSLPRPASSEAFAGKDGERGPFGRPRGGGGGEGSWPVTRGDVSVSSSASHQRGKRENEAARDAPRAGEAKPEKLPLEQEARARRDKQKEQEVCGFQSKGKAGKNGKGWREISQGPGPVVPCAPAERGAGEAKETARRAAPRERNFFSAASQGSVGVSQTRRQGDEGAQASRAEERERDGERNGGAKGRSGEDSSTEARQSEASSSFSASRTGAVEKTARWRATAEAAAGGSARGVSTGSLNSQRDQATGRSARDARKQATDGEQRRTAPVAASSGGRTPQGGGERPETSRGEETKKIRYRFVESERGKAQPLGEPERAALKGEGVRRGEDAEGAEIAAVPPSRQKEETAREKPRPFEKRRNIMFPLLSRAVGEACKDATRGGRRRQKRSSGVSLSSSLASSPVSSFSSSASSSCFSSAVSAASLCASSASSSRAFSATSPLSSFASISSLPSDISFHSASSKSSSLSSSSSSSSTSSLAFSFPSASSPSAVSLPASAPLAASASASASASARGDGPRGAACPVAARVLNDAYHSSCASARRSSQPKGVASSSSAPSAFSAWSLSTSSLSASSLSTSSLAPASTLPASSHSSSLSSSSSSLSEKAEAERPGAGSGSLRREAEEDGESRRRRDAACERGKREAAHSRHPRVAHPERRRDEEKEKALDEKMATIREQNRLLEKRHRQVRGSSAKSRSHQRSTSLCGLCGRKKDSAMKASRSCVHTYAYIDRNR</sequence>
<feature type="compositionally biased region" description="Basic and acidic residues" evidence="1">
    <location>
        <begin position="1265"/>
        <end position="1283"/>
    </location>
</feature>
<feature type="compositionally biased region" description="Low complexity" evidence="1">
    <location>
        <begin position="1333"/>
        <end position="1346"/>
    </location>
</feature>
<dbReference type="Proteomes" id="UP000224006">
    <property type="component" value="Chromosome VIII"/>
</dbReference>
<dbReference type="RefSeq" id="XP_029217117.1">
    <property type="nucleotide sequence ID" value="XM_029366657.1"/>
</dbReference>
<feature type="region of interest" description="Disordered" evidence="1">
    <location>
        <begin position="667"/>
        <end position="717"/>
    </location>
</feature>
<proteinExistence type="predicted"/>
<feature type="compositionally biased region" description="Basic and acidic residues" evidence="1">
    <location>
        <begin position="540"/>
        <end position="552"/>
    </location>
</feature>
<feature type="compositionally biased region" description="Low complexity" evidence="1">
    <location>
        <begin position="1827"/>
        <end position="1846"/>
    </location>
</feature>
<dbReference type="EMBL" id="NWUJ01000009">
    <property type="protein sequence ID" value="PFH33108.1"/>
    <property type="molecule type" value="Genomic_DNA"/>
</dbReference>
<feature type="compositionally biased region" description="Low complexity" evidence="1">
    <location>
        <begin position="1068"/>
        <end position="1080"/>
    </location>
</feature>
<feature type="compositionally biased region" description="Polar residues" evidence="1">
    <location>
        <begin position="1575"/>
        <end position="1586"/>
    </location>
</feature>
<feature type="compositionally biased region" description="Basic and acidic residues" evidence="1">
    <location>
        <begin position="1778"/>
        <end position="1798"/>
    </location>
</feature>
<feature type="region of interest" description="Disordered" evidence="1">
    <location>
        <begin position="2142"/>
        <end position="2161"/>
    </location>
</feature>
<feature type="region of interest" description="Disordered" evidence="1">
    <location>
        <begin position="1122"/>
        <end position="2018"/>
    </location>
</feature>
<feature type="region of interest" description="Disordered" evidence="1">
    <location>
        <begin position="217"/>
        <end position="255"/>
    </location>
</feature>
<feature type="compositionally biased region" description="Polar residues" evidence="1">
    <location>
        <begin position="1847"/>
        <end position="1856"/>
    </location>
</feature>
<feature type="compositionally biased region" description="Low complexity" evidence="1">
    <location>
        <begin position="1013"/>
        <end position="1042"/>
    </location>
</feature>
<feature type="compositionally biased region" description="Low complexity" evidence="1">
    <location>
        <begin position="1807"/>
        <end position="1816"/>
    </location>
</feature>
<feature type="compositionally biased region" description="Basic and acidic residues" evidence="1">
    <location>
        <begin position="2257"/>
        <end position="2285"/>
    </location>
</feature>
<feature type="compositionally biased region" description="Gly residues" evidence="1">
    <location>
        <begin position="217"/>
        <end position="227"/>
    </location>
</feature>
<feature type="compositionally biased region" description="Basic and acidic residues" evidence="1">
    <location>
        <begin position="1192"/>
        <end position="1204"/>
    </location>
</feature>
<feature type="compositionally biased region" description="Low complexity" evidence="1">
    <location>
        <begin position="1208"/>
        <end position="1229"/>
    </location>
</feature>
<feature type="compositionally biased region" description="Basic and acidic residues" evidence="1">
    <location>
        <begin position="1858"/>
        <end position="1873"/>
    </location>
</feature>
<feature type="region of interest" description="Disordered" evidence="1">
    <location>
        <begin position="82"/>
        <end position="133"/>
    </location>
</feature>
<feature type="region of interest" description="Disordered" evidence="1">
    <location>
        <begin position="2179"/>
        <end position="2308"/>
    </location>
</feature>
<gene>
    <name evidence="2" type="ORF">BESB_083070</name>
</gene>
<feature type="compositionally biased region" description="Polar residues" evidence="1">
    <location>
        <begin position="2142"/>
        <end position="2152"/>
    </location>
</feature>